<evidence type="ECO:0000259" key="7">
    <source>
        <dbReference type="Pfam" id="PF09335"/>
    </source>
</evidence>
<feature type="transmembrane region" description="Helical" evidence="6">
    <location>
        <begin position="80"/>
        <end position="100"/>
    </location>
</feature>
<evidence type="ECO:0000313" key="8">
    <source>
        <dbReference type="EMBL" id="KZN55478.1"/>
    </source>
</evidence>
<dbReference type="AlphaFoldDB" id="A0A167GI87"/>
<keyword evidence="3 6" id="KW-0812">Transmembrane</keyword>
<evidence type="ECO:0000256" key="4">
    <source>
        <dbReference type="ARBA" id="ARBA00022989"/>
    </source>
</evidence>
<gene>
    <name evidence="8" type="ORF">N476_07050</name>
</gene>
<feature type="transmembrane region" description="Helical" evidence="6">
    <location>
        <begin position="161"/>
        <end position="179"/>
    </location>
</feature>
<dbReference type="OrthoDB" id="284062at2"/>
<keyword evidence="5 6" id="KW-0472">Membrane</keyword>
<protein>
    <recommendedName>
        <fullName evidence="7">VTT domain-containing protein</fullName>
    </recommendedName>
</protein>
<dbReference type="PANTHER" id="PTHR42709:SF6">
    <property type="entry name" value="UNDECAPRENYL PHOSPHATE TRANSPORTER A"/>
    <property type="match status" value="1"/>
</dbReference>
<dbReference type="EMBL" id="AUXZ01000013">
    <property type="protein sequence ID" value="KZN55478.1"/>
    <property type="molecule type" value="Genomic_DNA"/>
</dbReference>
<name>A0A167GI87_9GAMM</name>
<evidence type="ECO:0000256" key="3">
    <source>
        <dbReference type="ARBA" id="ARBA00022692"/>
    </source>
</evidence>
<evidence type="ECO:0000256" key="5">
    <source>
        <dbReference type="ARBA" id="ARBA00023136"/>
    </source>
</evidence>
<dbReference type="PATRIC" id="fig|1365251.3.peg.279"/>
<feature type="transmembrane region" description="Helical" evidence="6">
    <location>
        <begin position="45"/>
        <end position="73"/>
    </location>
</feature>
<feature type="transmembrane region" description="Helical" evidence="6">
    <location>
        <begin position="191"/>
        <end position="209"/>
    </location>
</feature>
<dbReference type="GO" id="GO:0005886">
    <property type="term" value="C:plasma membrane"/>
    <property type="evidence" value="ECO:0007669"/>
    <property type="project" value="UniProtKB-SubCell"/>
</dbReference>
<dbReference type="InterPro" id="IPR051311">
    <property type="entry name" value="DedA_domain"/>
</dbReference>
<comment type="subcellular location">
    <subcellularLocation>
        <location evidence="1">Cell membrane</location>
        <topology evidence="1">Multi-pass membrane protein</topology>
    </subcellularLocation>
</comment>
<reference evidence="8 9" key="1">
    <citation type="submission" date="2013-07" db="EMBL/GenBank/DDBJ databases">
        <title>Comparative Genomic and Metabolomic Analysis of Twelve Strains of Pseudoalteromonas luteoviolacea.</title>
        <authorList>
            <person name="Vynne N.G."/>
            <person name="Mansson M."/>
            <person name="Gram L."/>
        </authorList>
    </citation>
    <scope>NUCLEOTIDE SEQUENCE [LARGE SCALE GENOMIC DNA]</scope>
    <source>
        <strain evidence="8 9">H33</strain>
    </source>
</reference>
<accession>A0A167GI87</accession>
<feature type="domain" description="VTT" evidence="7">
    <location>
        <begin position="64"/>
        <end position="181"/>
    </location>
</feature>
<keyword evidence="2" id="KW-1003">Cell membrane</keyword>
<evidence type="ECO:0000313" key="9">
    <source>
        <dbReference type="Proteomes" id="UP000076503"/>
    </source>
</evidence>
<evidence type="ECO:0000256" key="2">
    <source>
        <dbReference type="ARBA" id="ARBA00022475"/>
    </source>
</evidence>
<proteinExistence type="predicted"/>
<dbReference type="Pfam" id="PF09335">
    <property type="entry name" value="VTT_dom"/>
    <property type="match status" value="1"/>
</dbReference>
<organism evidence="8 9">
    <name type="scientific">Pseudoalteromonas luteoviolacea H33</name>
    <dbReference type="NCBI Taxonomy" id="1365251"/>
    <lineage>
        <taxon>Bacteria</taxon>
        <taxon>Pseudomonadati</taxon>
        <taxon>Pseudomonadota</taxon>
        <taxon>Gammaproteobacteria</taxon>
        <taxon>Alteromonadales</taxon>
        <taxon>Pseudoalteromonadaceae</taxon>
        <taxon>Pseudoalteromonas</taxon>
    </lineage>
</organism>
<dbReference type="PANTHER" id="PTHR42709">
    <property type="entry name" value="ALKALINE PHOSPHATASE LIKE PROTEIN"/>
    <property type="match status" value="1"/>
</dbReference>
<keyword evidence="4 6" id="KW-1133">Transmembrane helix</keyword>
<dbReference type="Proteomes" id="UP000076503">
    <property type="component" value="Unassembled WGS sequence"/>
</dbReference>
<dbReference type="RefSeq" id="WP_063360062.1">
    <property type="nucleotide sequence ID" value="NZ_AUXZ01000013.1"/>
</dbReference>
<evidence type="ECO:0000256" key="6">
    <source>
        <dbReference type="SAM" id="Phobius"/>
    </source>
</evidence>
<sequence length="223" mass="24488">MKSLLKMMLILFCFFASTFIVLKISGVLSINDIKTWLNAAKELNVYLVALIVIGLLFLDLFIAVPTLTLILLAGFFLGPYVGGLSGIIGLMLAGTTGYAISYKFGNKLFDTLVKDPNERASAIALFQKRGPVVILLSRATPILPEISACMAGVTKMPFKEFIIYWMMSTIPYACIAAYAGSISTLENPKPAIYAAIGLTGFFWICWWMFNKQTRKVKAASSHS</sequence>
<dbReference type="InterPro" id="IPR032816">
    <property type="entry name" value="VTT_dom"/>
</dbReference>
<evidence type="ECO:0000256" key="1">
    <source>
        <dbReference type="ARBA" id="ARBA00004651"/>
    </source>
</evidence>
<comment type="caution">
    <text evidence="8">The sequence shown here is derived from an EMBL/GenBank/DDBJ whole genome shotgun (WGS) entry which is preliminary data.</text>
</comment>